<dbReference type="EMBL" id="KQ965857">
    <property type="protein sequence ID" value="KXS09622.1"/>
    <property type="molecule type" value="Genomic_DNA"/>
</dbReference>
<dbReference type="Pfam" id="PF00023">
    <property type="entry name" value="Ank"/>
    <property type="match status" value="1"/>
</dbReference>
<sequence length="474" mass="51605">MLTRRSSVVGISDTSPSRAHLTVPEPSLRPNTLGSNSDPSDLNAMLIDAVETGNRVACGRVLGEGADPNARKKVTVNVRLPIRRLWGEGGVQIESDTRFGESALCIAIRDGREDIVRVLLQNDEIEPNAPIEWRIVDSAVKWTRELWDAKKGWAADPDRKLRFESALDFALFSGSRPFNPRGGHIFFDNPQPTDVLSDVRSLTPSIGVVTLLLQHGAHVSEKSVDAASSLSDPAFLDLLRRHLQDPLKPTAGRRPVSVYDPPPPGMTKAEESVESALSADHFTELYSKINSLQRAVKDKENRIAELESERRIRNTQVAELEGKVTGLSSVIDQLKKQMSAEEEGRVRTVTLPFDPQPGSSANEIRLVAGDLILVRRQFSDGWAYGHNLVTAMEGFFPLESSPSDDPKEPFIFPTRVASRDVRMPTLSIVPPQSPDGSAPSNGGIVGAVLKRAQSARARVRKASVTTAAAAGVTA</sequence>
<dbReference type="SUPFAM" id="SSF48403">
    <property type="entry name" value="Ankyrin repeat"/>
    <property type="match status" value="1"/>
</dbReference>
<evidence type="ECO:0000313" key="3">
    <source>
        <dbReference type="EMBL" id="KXS09622.1"/>
    </source>
</evidence>
<dbReference type="Gene3D" id="1.25.40.20">
    <property type="entry name" value="Ankyrin repeat-containing domain"/>
    <property type="match status" value="1"/>
</dbReference>
<feature type="region of interest" description="Disordered" evidence="2">
    <location>
        <begin position="247"/>
        <end position="269"/>
    </location>
</feature>
<feature type="compositionally biased region" description="Polar residues" evidence="2">
    <location>
        <begin position="29"/>
        <end position="40"/>
    </location>
</feature>
<name>A0A138ZYN7_GONPJ</name>
<dbReference type="InterPro" id="IPR036770">
    <property type="entry name" value="Ankyrin_rpt-contain_sf"/>
</dbReference>
<dbReference type="AlphaFoldDB" id="A0A138ZYN7"/>
<dbReference type="OrthoDB" id="5340910at2759"/>
<dbReference type="InterPro" id="IPR036028">
    <property type="entry name" value="SH3-like_dom_sf"/>
</dbReference>
<dbReference type="Proteomes" id="UP000070544">
    <property type="component" value="Unassembled WGS sequence"/>
</dbReference>
<keyword evidence="1" id="KW-0175">Coiled coil</keyword>
<feature type="coiled-coil region" evidence="1">
    <location>
        <begin position="282"/>
        <end position="337"/>
    </location>
</feature>
<evidence type="ECO:0000256" key="1">
    <source>
        <dbReference type="SAM" id="Coils"/>
    </source>
</evidence>
<keyword evidence="4" id="KW-1185">Reference proteome</keyword>
<organism evidence="3 4">
    <name type="scientific">Gonapodya prolifera (strain JEL478)</name>
    <name type="common">Monoblepharis prolifera</name>
    <dbReference type="NCBI Taxonomy" id="1344416"/>
    <lineage>
        <taxon>Eukaryota</taxon>
        <taxon>Fungi</taxon>
        <taxon>Fungi incertae sedis</taxon>
        <taxon>Chytridiomycota</taxon>
        <taxon>Chytridiomycota incertae sedis</taxon>
        <taxon>Monoblepharidomycetes</taxon>
        <taxon>Monoblepharidales</taxon>
        <taxon>Gonapodyaceae</taxon>
        <taxon>Gonapodya</taxon>
    </lineage>
</organism>
<accession>A0A138ZYN7</accession>
<dbReference type="Gene3D" id="1.20.5.340">
    <property type="match status" value="1"/>
</dbReference>
<dbReference type="InterPro" id="IPR002110">
    <property type="entry name" value="Ankyrin_rpt"/>
</dbReference>
<feature type="region of interest" description="Disordered" evidence="2">
    <location>
        <begin position="1"/>
        <end position="40"/>
    </location>
</feature>
<gene>
    <name evidence="3" type="ORF">M427DRAFT_63820</name>
</gene>
<evidence type="ECO:0000256" key="2">
    <source>
        <dbReference type="SAM" id="MobiDB-lite"/>
    </source>
</evidence>
<evidence type="ECO:0000313" key="4">
    <source>
        <dbReference type="Proteomes" id="UP000070544"/>
    </source>
</evidence>
<protein>
    <recommendedName>
        <fullName evidence="5">SH3 domain-containing protein</fullName>
    </recommendedName>
</protein>
<dbReference type="Gene3D" id="2.30.30.40">
    <property type="entry name" value="SH3 Domains"/>
    <property type="match status" value="1"/>
</dbReference>
<proteinExistence type="predicted"/>
<reference evidence="3 4" key="1">
    <citation type="journal article" date="2015" name="Genome Biol. Evol.">
        <title>Phylogenomic analyses indicate that early fungi evolved digesting cell walls of algal ancestors of land plants.</title>
        <authorList>
            <person name="Chang Y."/>
            <person name="Wang S."/>
            <person name="Sekimoto S."/>
            <person name="Aerts A.L."/>
            <person name="Choi C."/>
            <person name="Clum A."/>
            <person name="LaButti K.M."/>
            <person name="Lindquist E.A."/>
            <person name="Yee Ngan C."/>
            <person name="Ohm R.A."/>
            <person name="Salamov A.A."/>
            <person name="Grigoriev I.V."/>
            <person name="Spatafora J.W."/>
            <person name="Berbee M.L."/>
        </authorList>
    </citation>
    <scope>NUCLEOTIDE SEQUENCE [LARGE SCALE GENOMIC DNA]</scope>
    <source>
        <strain evidence="3 4">JEL478</strain>
    </source>
</reference>
<evidence type="ECO:0008006" key="5">
    <source>
        <dbReference type="Google" id="ProtNLM"/>
    </source>
</evidence>
<dbReference type="SUPFAM" id="SSF50044">
    <property type="entry name" value="SH3-domain"/>
    <property type="match status" value="1"/>
</dbReference>